<dbReference type="Pfam" id="PF19730">
    <property type="entry name" value="DUF6221"/>
    <property type="match status" value="1"/>
</dbReference>
<reference evidence="2" key="1">
    <citation type="submission" date="2023-07" db="EMBL/GenBank/DDBJ databases">
        <title>30 novel species of actinomycetes from the DSMZ collection.</title>
        <authorList>
            <person name="Nouioui I."/>
        </authorList>
    </citation>
    <scope>NUCLEOTIDE SEQUENCE [LARGE SCALE GENOMIC DNA]</scope>
    <source>
        <strain evidence="2">DSM 45055</strain>
    </source>
</reference>
<dbReference type="Proteomes" id="UP001183226">
    <property type="component" value="Unassembled WGS sequence"/>
</dbReference>
<evidence type="ECO:0000313" key="2">
    <source>
        <dbReference type="Proteomes" id="UP001183226"/>
    </source>
</evidence>
<gene>
    <name evidence="1" type="ORF">RM446_12205</name>
</gene>
<sequence length="83" mass="9581">MTIVEFLRARLDEEESAKPRTQNPLILTARASSRRYVAEHGDGVLDGQWCPKCETMLHPCYPLRLIAATYHDHPDYDAERWAP</sequence>
<keyword evidence="2" id="KW-1185">Reference proteome</keyword>
<dbReference type="RefSeq" id="WP_311545360.1">
    <property type="nucleotide sequence ID" value="NZ_JAVREK010000011.1"/>
</dbReference>
<dbReference type="InterPro" id="IPR046193">
    <property type="entry name" value="DUF6221"/>
</dbReference>
<comment type="caution">
    <text evidence="1">The sequence shown here is derived from an EMBL/GenBank/DDBJ whole genome shotgun (WGS) entry which is preliminary data.</text>
</comment>
<protein>
    <submittedName>
        <fullName evidence="1">Uncharacterized protein</fullName>
    </submittedName>
</protein>
<accession>A0ABU2KUL3</accession>
<evidence type="ECO:0000313" key="1">
    <source>
        <dbReference type="EMBL" id="MDT0302876.1"/>
    </source>
</evidence>
<proteinExistence type="predicted"/>
<organism evidence="1 2">
    <name type="scientific">Streptomonospora wellingtoniae</name>
    <dbReference type="NCBI Taxonomy" id="3075544"/>
    <lineage>
        <taxon>Bacteria</taxon>
        <taxon>Bacillati</taxon>
        <taxon>Actinomycetota</taxon>
        <taxon>Actinomycetes</taxon>
        <taxon>Streptosporangiales</taxon>
        <taxon>Nocardiopsidaceae</taxon>
        <taxon>Streptomonospora</taxon>
    </lineage>
</organism>
<name>A0ABU2KUL3_9ACTN</name>
<dbReference type="EMBL" id="JAVREK010000011">
    <property type="protein sequence ID" value="MDT0302876.1"/>
    <property type="molecule type" value="Genomic_DNA"/>
</dbReference>